<keyword evidence="3" id="KW-1185">Reference proteome</keyword>
<proteinExistence type="predicted"/>
<evidence type="ECO:0000313" key="2">
    <source>
        <dbReference type="EMBL" id="KAI5313073.1"/>
    </source>
</evidence>
<reference evidence="2 3" key="1">
    <citation type="journal article" date="2022" name="G3 (Bethesda)">
        <title>Whole-genome sequence and methylome profiling of the almond [Prunus dulcis (Mill.) D.A. Webb] cultivar 'Nonpareil'.</title>
        <authorList>
            <person name="D'Amico-Willman K.M."/>
            <person name="Ouma W.Z."/>
            <person name="Meulia T."/>
            <person name="Sideli G.M."/>
            <person name="Gradziel T.M."/>
            <person name="Fresnedo-Ramirez J."/>
        </authorList>
    </citation>
    <scope>NUCLEOTIDE SEQUENCE [LARGE SCALE GENOMIC DNA]</scope>
    <source>
        <strain evidence="2">Clone GOH B32 T37-40</strain>
    </source>
</reference>
<feature type="region of interest" description="Disordered" evidence="1">
    <location>
        <begin position="330"/>
        <end position="349"/>
    </location>
</feature>
<protein>
    <submittedName>
        <fullName evidence="2">Uncharacterized protein</fullName>
    </submittedName>
</protein>
<accession>A0AAD4YLT1</accession>
<dbReference type="EMBL" id="JAJFAZ020000008">
    <property type="protein sequence ID" value="KAI5313073.1"/>
    <property type="molecule type" value="Genomic_DNA"/>
</dbReference>
<evidence type="ECO:0000313" key="3">
    <source>
        <dbReference type="Proteomes" id="UP001054821"/>
    </source>
</evidence>
<feature type="compositionally biased region" description="Basic and acidic residues" evidence="1">
    <location>
        <begin position="1"/>
        <end position="26"/>
    </location>
</feature>
<organism evidence="2 3">
    <name type="scientific">Prunus dulcis</name>
    <name type="common">Almond</name>
    <name type="synonym">Amygdalus dulcis</name>
    <dbReference type="NCBI Taxonomy" id="3755"/>
    <lineage>
        <taxon>Eukaryota</taxon>
        <taxon>Viridiplantae</taxon>
        <taxon>Streptophyta</taxon>
        <taxon>Embryophyta</taxon>
        <taxon>Tracheophyta</taxon>
        <taxon>Spermatophyta</taxon>
        <taxon>Magnoliopsida</taxon>
        <taxon>eudicotyledons</taxon>
        <taxon>Gunneridae</taxon>
        <taxon>Pentapetalae</taxon>
        <taxon>rosids</taxon>
        <taxon>fabids</taxon>
        <taxon>Rosales</taxon>
        <taxon>Rosaceae</taxon>
        <taxon>Amygdaloideae</taxon>
        <taxon>Amygdaleae</taxon>
        <taxon>Prunus</taxon>
    </lineage>
</organism>
<feature type="region of interest" description="Disordered" evidence="1">
    <location>
        <begin position="1"/>
        <end position="42"/>
    </location>
</feature>
<evidence type="ECO:0000256" key="1">
    <source>
        <dbReference type="SAM" id="MobiDB-lite"/>
    </source>
</evidence>
<name>A0AAD4YLT1_PRUDU</name>
<gene>
    <name evidence="2" type="ORF">L3X38_042247</name>
</gene>
<dbReference type="AlphaFoldDB" id="A0AAD4YLT1"/>
<sequence length="349" mass="38577">MSDSESRYDSEPKAFDGESSDDRRGTSSEALSFGSADSEDTEIEVVGERVHPIPTHGKGKGLMMGQPVPLATVSYGTQSASASQYCEFLMRDTRALEQQASYQSKTLTSGRGDAATESLVRLIVTIVHRGNPRILLGQPMVHLFGKLKQPTSSKFDIRKIERVKFKVLAVDSIYPSFLFTKNLVKAQVADPAEMTDARASAEAKKMSEPSKRRLLLGMKEKKQRQPLPLASPGMTEANLDNQTLADHLRKQPQLVDLEAQPVPKRNRTSVQPRAVFSVEDEEGPTEPVTLACPSKMAFMDMWLCMKRAITAVQRAKKAYEDSRSKVAEAGKAFHEHANIVKDKRPSNGK</sequence>
<comment type="caution">
    <text evidence="2">The sequence shown here is derived from an EMBL/GenBank/DDBJ whole genome shotgun (WGS) entry which is preliminary data.</text>
</comment>
<dbReference type="Proteomes" id="UP001054821">
    <property type="component" value="Chromosome 8"/>
</dbReference>